<keyword evidence="5 13" id="KW-0812">Transmembrane</keyword>
<feature type="transmembrane region" description="Helical" evidence="13">
    <location>
        <begin position="155"/>
        <end position="175"/>
    </location>
</feature>
<evidence type="ECO:0000256" key="2">
    <source>
        <dbReference type="ARBA" id="ARBA00006920"/>
    </source>
</evidence>
<comment type="caution">
    <text evidence="14">The sequence shown here is derived from an EMBL/GenBank/DDBJ whole genome shotgun (WGS) entry which is preliminary data.</text>
</comment>
<evidence type="ECO:0000256" key="6">
    <source>
        <dbReference type="ARBA" id="ARBA00022826"/>
    </source>
</evidence>
<keyword evidence="8 13" id="KW-1133">Transmembrane helix</keyword>
<comment type="similarity">
    <text evidence="2">Belongs to the TMEM175 family.</text>
</comment>
<gene>
    <name evidence="14" type="ORF">ACFSXZ_34500</name>
</gene>
<organism evidence="14 15">
    <name type="scientific">Amycolatopsis pigmentata</name>
    <dbReference type="NCBI Taxonomy" id="450801"/>
    <lineage>
        <taxon>Bacteria</taxon>
        <taxon>Bacillati</taxon>
        <taxon>Actinomycetota</taxon>
        <taxon>Actinomycetes</taxon>
        <taxon>Pseudonocardiales</taxon>
        <taxon>Pseudonocardiaceae</taxon>
        <taxon>Amycolatopsis</taxon>
    </lineage>
</organism>
<keyword evidence="3" id="KW-0813">Transport</keyword>
<protein>
    <submittedName>
        <fullName evidence="14">TMEM175 family protein</fullName>
    </submittedName>
</protein>
<dbReference type="InterPro" id="IPR010617">
    <property type="entry name" value="TMEM175-like"/>
</dbReference>
<dbReference type="PANTHER" id="PTHR31462:SF5">
    <property type="entry name" value="ENDOSOMAL_LYSOSOMAL PROTON CHANNEL TMEM175"/>
    <property type="match status" value="1"/>
</dbReference>
<dbReference type="RefSeq" id="WP_378270018.1">
    <property type="nucleotide sequence ID" value="NZ_JBHUKR010000021.1"/>
</dbReference>
<evidence type="ECO:0000256" key="7">
    <source>
        <dbReference type="ARBA" id="ARBA00022958"/>
    </source>
</evidence>
<accession>A0ABW5G358</accession>
<evidence type="ECO:0000256" key="5">
    <source>
        <dbReference type="ARBA" id="ARBA00022692"/>
    </source>
</evidence>
<sequence>MRTKKSPSRLVAFTDAVVAIAITLLVLPLTDLVAEGAKENLSAPELIADHKWQIYSFLLSFVVIARLWLSHHQLFEKVGTHSRWLIRWNMVWLLFIVVLPFQTEMTAVFNGDRFAVGFYIAVVLASEICLAAMEFMVYRDPELATEPGAVSRQDVIGSAVTGAILLLALLLAVFVPDVYSYSLLLLVIPNTHKRFVRRRNEKRVAEKATEAA</sequence>
<evidence type="ECO:0000256" key="11">
    <source>
        <dbReference type="ARBA" id="ARBA00023303"/>
    </source>
</evidence>
<evidence type="ECO:0000256" key="13">
    <source>
        <dbReference type="SAM" id="Phobius"/>
    </source>
</evidence>
<feature type="transmembrane region" description="Helical" evidence="13">
    <location>
        <begin position="52"/>
        <end position="69"/>
    </location>
</feature>
<keyword evidence="9" id="KW-0406">Ion transport</keyword>
<evidence type="ECO:0000256" key="9">
    <source>
        <dbReference type="ARBA" id="ARBA00023065"/>
    </source>
</evidence>
<dbReference type="PANTHER" id="PTHR31462">
    <property type="entry name" value="ENDOSOMAL/LYSOSOMAL POTASSIUM CHANNEL TMEM175"/>
    <property type="match status" value="1"/>
</dbReference>
<keyword evidence="15" id="KW-1185">Reference proteome</keyword>
<evidence type="ECO:0000256" key="3">
    <source>
        <dbReference type="ARBA" id="ARBA00022448"/>
    </source>
</evidence>
<dbReference type="EMBL" id="JBHUKR010000021">
    <property type="protein sequence ID" value="MFD2421453.1"/>
    <property type="molecule type" value="Genomic_DNA"/>
</dbReference>
<evidence type="ECO:0000256" key="1">
    <source>
        <dbReference type="ARBA" id="ARBA00004141"/>
    </source>
</evidence>
<evidence type="ECO:0000256" key="10">
    <source>
        <dbReference type="ARBA" id="ARBA00023136"/>
    </source>
</evidence>
<keyword evidence="4" id="KW-0633">Potassium transport</keyword>
<proteinExistence type="inferred from homology"/>
<dbReference type="Pfam" id="PF06736">
    <property type="entry name" value="TMEM175"/>
    <property type="match status" value="1"/>
</dbReference>
<comment type="catalytic activity">
    <reaction evidence="12">
        <text>K(+)(in) = K(+)(out)</text>
        <dbReference type="Rhea" id="RHEA:29463"/>
        <dbReference type="ChEBI" id="CHEBI:29103"/>
    </reaction>
</comment>
<feature type="transmembrane region" description="Helical" evidence="13">
    <location>
        <begin position="115"/>
        <end position="135"/>
    </location>
</feature>
<keyword evidence="11" id="KW-0407">Ion channel</keyword>
<reference evidence="15" key="1">
    <citation type="journal article" date="2019" name="Int. J. Syst. Evol. Microbiol.">
        <title>The Global Catalogue of Microorganisms (GCM) 10K type strain sequencing project: providing services to taxonomists for standard genome sequencing and annotation.</title>
        <authorList>
            <consortium name="The Broad Institute Genomics Platform"/>
            <consortium name="The Broad Institute Genome Sequencing Center for Infectious Disease"/>
            <person name="Wu L."/>
            <person name="Ma J."/>
        </authorList>
    </citation>
    <scope>NUCLEOTIDE SEQUENCE [LARGE SCALE GENOMIC DNA]</scope>
    <source>
        <strain evidence="15">CGMCC 4.7645</strain>
    </source>
</reference>
<evidence type="ECO:0000313" key="14">
    <source>
        <dbReference type="EMBL" id="MFD2421453.1"/>
    </source>
</evidence>
<comment type="subcellular location">
    <subcellularLocation>
        <location evidence="1">Membrane</location>
        <topology evidence="1">Multi-pass membrane protein</topology>
    </subcellularLocation>
</comment>
<evidence type="ECO:0000313" key="15">
    <source>
        <dbReference type="Proteomes" id="UP001597417"/>
    </source>
</evidence>
<evidence type="ECO:0000256" key="4">
    <source>
        <dbReference type="ARBA" id="ARBA00022538"/>
    </source>
</evidence>
<name>A0ABW5G358_9PSEU</name>
<dbReference type="Proteomes" id="UP001597417">
    <property type="component" value="Unassembled WGS sequence"/>
</dbReference>
<evidence type="ECO:0000256" key="8">
    <source>
        <dbReference type="ARBA" id="ARBA00022989"/>
    </source>
</evidence>
<evidence type="ECO:0000256" key="12">
    <source>
        <dbReference type="ARBA" id="ARBA00034430"/>
    </source>
</evidence>
<feature type="transmembrane region" description="Helical" evidence="13">
    <location>
        <begin position="90"/>
        <end position="109"/>
    </location>
</feature>
<keyword evidence="7" id="KW-0630">Potassium</keyword>
<keyword evidence="6" id="KW-0631">Potassium channel</keyword>
<keyword evidence="10 13" id="KW-0472">Membrane</keyword>